<feature type="transmembrane region" description="Helical" evidence="9">
    <location>
        <begin position="21"/>
        <end position="43"/>
    </location>
</feature>
<keyword evidence="3" id="KW-1003">Cell membrane</keyword>
<evidence type="ECO:0000256" key="9">
    <source>
        <dbReference type="SAM" id="Phobius"/>
    </source>
</evidence>
<feature type="coiled-coil region" evidence="8">
    <location>
        <begin position="47"/>
        <end position="81"/>
    </location>
</feature>
<feature type="domain" description="OmpA-like" evidence="10">
    <location>
        <begin position="114"/>
        <end position="234"/>
    </location>
</feature>
<dbReference type="RefSeq" id="WP_093312755.1">
    <property type="nucleotide sequence ID" value="NZ_FNPV01000004.1"/>
</dbReference>
<evidence type="ECO:0000256" key="3">
    <source>
        <dbReference type="ARBA" id="ARBA00022475"/>
    </source>
</evidence>
<proteinExistence type="inferred from homology"/>
<keyword evidence="5 9" id="KW-1133">Transmembrane helix</keyword>
<accession>A0A1H3MPU4</accession>
<protein>
    <submittedName>
        <fullName evidence="11">Chemotaxis protein MotB</fullName>
    </submittedName>
</protein>
<keyword evidence="8" id="KW-0175">Coiled coil</keyword>
<dbReference type="CDD" id="cd07185">
    <property type="entry name" value="OmpA_C-like"/>
    <property type="match status" value="1"/>
</dbReference>
<dbReference type="InterPro" id="IPR050330">
    <property type="entry name" value="Bact_OuterMem_StrucFunc"/>
</dbReference>
<evidence type="ECO:0000259" key="10">
    <source>
        <dbReference type="PROSITE" id="PS51123"/>
    </source>
</evidence>
<dbReference type="Gene3D" id="3.30.1330.60">
    <property type="entry name" value="OmpA-like domain"/>
    <property type="match status" value="1"/>
</dbReference>
<dbReference type="Proteomes" id="UP000199230">
    <property type="component" value="Unassembled WGS sequence"/>
</dbReference>
<evidence type="ECO:0000256" key="1">
    <source>
        <dbReference type="ARBA" id="ARBA00004162"/>
    </source>
</evidence>
<keyword evidence="12" id="KW-1185">Reference proteome</keyword>
<evidence type="ECO:0000256" key="8">
    <source>
        <dbReference type="SAM" id="Coils"/>
    </source>
</evidence>
<sequence>MDLRFDDQKSSKHEIELSNSWIITYSDMITIMLCFFIVFFIFADNESHTLQQMKSILSDQVEDLQEKNVQLQEERNQLANKIFGSNDDEASRQGFLAFLEEKELEDQVELIQNERGLMIRFKDSVLFPSGSAEVSSQGFELLEEIGSKLGDIQNSIIVEGYTDNVPIQTARYPSNWELSTARATTVARHLIYEVNLSEERVSVAGFGEQNPIDTNHTKEGRANNRRIEITVLAQ</sequence>
<comment type="similarity">
    <text evidence="2">Belongs to the MotB family.</text>
</comment>
<dbReference type="GO" id="GO:0005886">
    <property type="term" value="C:plasma membrane"/>
    <property type="evidence" value="ECO:0007669"/>
    <property type="project" value="UniProtKB-SubCell"/>
</dbReference>
<keyword evidence="4 9" id="KW-0812">Transmembrane</keyword>
<dbReference type="Pfam" id="PF13677">
    <property type="entry name" value="MotB_plug"/>
    <property type="match status" value="1"/>
</dbReference>
<dbReference type="Pfam" id="PF00691">
    <property type="entry name" value="OmpA"/>
    <property type="match status" value="1"/>
</dbReference>
<keyword evidence="6 7" id="KW-0472">Membrane</keyword>
<name>A0A1H3MPU4_9FIRM</name>
<gene>
    <name evidence="11" type="ORF">SAMN05192546_104210</name>
</gene>
<comment type="subcellular location">
    <subcellularLocation>
        <location evidence="1">Cell membrane</location>
        <topology evidence="1">Single-pass membrane protein</topology>
    </subcellularLocation>
</comment>
<dbReference type="STRING" id="159292.SAMN05192546_104210"/>
<organism evidence="11 12">
    <name type="scientific">Tindallia californiensis</name>
    <dbReference type="NCBI Taxonomy" id="159292"/>
    <lineage>
        <taxon>Bacteria</taxon>
        <taxon>Bacillati</taxon>
        <taxon>Bacillota</taxon>
        <taxon>Clostridia</taxon>
        <taxon>Peptostreptococcales</taxon>
        <taxon>Tindalliaceae</taxon>
        <taxon>Tindallia</taxon>
    </lineage>
</organism>
<evidence type="ECO:0000256" key="4">
    <source>
        <dbReference type="ARBA" id="ARBA00022692"/>
    </source>
</evidence>
<evidence type="ECO:0000256" key="7">
    <source>
        <dbReference type="PROSITE-ProRule" id="PRU00473"/>
    </source>
</evidence>
<dbReference type="InterPro" id="IPR006665">
    <property type="entry name" value="OmpA-like"/>
</dbReference>
<dbReference type="PROSITE" id="PS51123">
    <property type="entry name" value="OMPA_2"/>
    <property type="match status" value="1"/>
</dbReference>
<dbReference type="AlphaFoldDB" id="A0A1H3MPU4"/>
<evidence type="ECO:0000256" key="5">
    <source>
        <dbReference type="ARBA" id="ARBA00022989"/>
    </source>
</evidence>
<dbReference type="PANTHER" id="PTHR30329:SF21">
    <property type="entry name" value="LIPOPROTEIN YIAD-RELATED"/>
    <property type="match status" value="1"/>
</dbReference>
<dbReference type="PANTHER" id="PTHR30329">
    <property type="entry name" value="STATOR ELEMENT OF FLAGELLAR MOTOR COMPLEX"/>
    <property type="match status" value="1"/>
</dbReference>
<dbReference type="OrthoDB" id="9815217at2"/>
<evidence type="ECO:0000256" key="2">
    <source>
        <dbReference type="ARBA" id="ARBA00008914"/>
    </source>
</evidence>
<evidence type="ECO:0000256" key="6">
    <source>
        <dbReference type="ARBA" id="ARBA00023136"/>
    </source>
</evidence>
<evidence type="ECO:0000313" key="12">
    <source>
        <dbReference type="Proteomes" id="UP000199230"/>
    </source>
</evidence>
<evidence type="ECO:0000313" key="11">
    <source>
        <dbReference type="EMBL" id="SDY78109.1"/>
    </source>
</evidence>
<reference evidence="11 12" key="1">
    <citation type="submission" date="2016-10" db="EMBL/GenBank/DDBJ databases">
        <authorList>
            <person name="de Groot N.N."/>
        </authorList>
    </citation>
    <scope>NUCLEOTIDE SEQUENCE [LARGE SCALE GENOMIC DNA]</scope>
    <source>
        <strain evidence="11 12">APO</strain>
    </source>
</reference>
<dbReference type="InterPro" id="IPR025713">
    <property type="entry name" value="MotB-like_N_dom"/>
</dbReference>
<dbReference type="SUPFAM" id="SSF103088">
    <property type="entry name" value="OmpA-like"/>
    <property type="match status" value="1"/>
</dbReference>
<dbReference type="EMBL" id="FNPV01000004">
    <property type="protein sequence ID" value="SDY78109.1"/>
    <property type="molecule type" value="Genomic_DNA"/>
</dbReference>
<dbReference type="InterPro" id="IPR036737">
    <property type="entry name" value="OmpA-like_sf"/>
</dbReference>